<evidence type="ECO:0000313" key="2">
    <source>
        <dbReference type="EMBL" id="OQR88434.1"/>
    </source>
</evidence>
<organism evidence="2 3">
    <name type="scientific">Thraustotheca clavata</name>
    <dbReference type="NCBI Taxonomy" id="74557"/>
    <lineage>
        <taxon>Eukaryota</taxon>
        <taxon>Sar</taxon>
        <taxon>Stramenopiles</taxon>
        <taxon>Oomycota</taxon>
        <taxon>Saprolegniomycetes</taxon>
        <taxon>Saprolegniales</taxon>
        <taxon>Achlyaceae</taxon>
        <taxon>Thraustotheca</taxon>
    </lineage>
</organism>
<proteinExistence type="predicted"/>
<evidence type="ECO:0000256" key="1">
    <source>
        <dbReference type="SAM" id="Phobius"/>
    </source>
</evidence>
<dbReference type="EMBL" id="JNBS01003235">
    <property type="protein sequence ID" value="OQR88434.1"/>
    <property type="molecule type" value="Genomic_DNA"/>
</dbReference>
<dbReference type="Proteomes" id="UP000243217">
    <property type="component" value="Unassembled WGS sequence"/>
</dbReference>
<keyword evidence="1" id="KW-1133">Transmembrane helix</keyword>
<keyword evidence="1" id="KW-0472">Membrane</keyword>
<evidence type="ECO:0000313" key="3">
    <source>
        <dbReference type="Proteomes" id="UP000243217"/>
    </source>
</evidence>
<comment type="caution">
    <text evidence="2">The sequence shown here is derived from an EMBL/GenBank/DDBJ whole genome shotgun (WGS) entry which is preliminary data.</text>
</comment>
<accession>A0A1V9YRM8</accession>
<reference evidence="2 3" key="1">
    <citation type="journal article" date="2014" name="Genome Biol. Evol.">
        <title>The secreted proteins of Achlya hypogyna and Thraustotheca clavata identify the ancestral oomycete secretome and reveal gene acquisitions by horizontal gene transfer.</title>
        <authorList>
            <person name="Misner I."/>
            <person name="Blouin N."/>
            <person name="Leonard G."/>
            <person name="Richards T.A."/>
            <person name="Lane C.E."/>
        </authorList>
    </citation>
    <scope>NUCLEOTIDE SEQUENCE [LARGE SCALE GENOMIC DNA]</scope>
    <source>
        <strain evidence="2 3">ATCC 34112</strain>
    </source>
</reference>
<feature type="transmembrane region" description="Helical" evidence="1">
    <location>
        <begin position="134"/>
        <end position="154"/>
    </location>
</feature>
<keyword evidence="3" id="KW-1185">Reference proteome</keyword>
<name>A0A1V9YRM8_9STRA</name>
<dbReference type="OrthoDB" id="78977at2759"/>
<dbReference type="AlphaFoldDB" id="A0A1V9YRM8"/>
<gene>
    <name evidence="2" type="ORF">THRCLA_10330</name>
</gene>
<keyword evidence="1" id="KW-0812">Transmembrane</keyword>
<feature type="transmembrane region" description="Helical" evidence="1">
    <location>
        <begin position="20"/>
        <end position="42"/>
    </location>
</feature>
<sequence length="631" mass="71233">MDIDLICTSGVVNIGSLNRAITIGVISVACIAIATIIAKFCYHHNGISTKNMLPASALAFCSPNGDFWTIDASIACMCGIFRYSWYGVHYALDTKLWIIFSDKEILKTNMVTQINQCHEMTPVIQTKQRRKHKVILIASLLYLLATIIGSISYIRLSDVNFGNDFWWANFNSTGSLTFIANWYNKYRVFTPHLENIQLDNLAFSDFLDYSRENSFVSYSPFSTTMVQYEIANDIRIAIRGLRNTYGCLVPWIATQYCWLDFDQKYTMANSLLRQKRCDKYKNNGAVYLEAPLRNVKWSEFESCWGESFHIGIAKYVYNSSWLQMITTNTNSVEDEITFWMNHNITSYTTQWQNYKTIGLIDSFTIVNAFGISYSINLQNIHGIFRLGQETSMKMYWSFAYDLSAISMNGSGISGKSLLRESNNFAFYNTTLQNIYILNSTLSAPLTQNLAVFVNEIGSFGSVDLYHVPVPPSLLSLTQDVLENLSIVLAGNTTHQQKFNSLLIPSYMMPVPERIKDDRVAGGSFLCDQVPKPTRSQYGMAEFYSVQAACGLALNEMLLPIPEQVLFALIASRITIEQIPIACSADKISTDDCTASFESTLEFITAYMNTATQLSTIEKVQYNPTTISPTRA</sequence>
<protein>
    <submittedName>
        <fullName evidence="2">Uncharacterized protein</fullName>
    </submittedName>
</protein>